<keyword evidence="3" id="KW-0949">S-adenosyl-L-methionine</keyword>
<dbReference type="EMBL" id="DQWE01000060">
    <property type="protein sequence ID" value="HDI82428.1"/>
    <property type="molecule type" value="Genomic_DNA"/>
</dbReference>
<dbReference type="InterPro" id="IPR036390">
    <property type="entry name" value="WH_DNA-bd_sf"/>
</dbReference>
<dbReference type="Pfam" id="PF00891">
    <property type="entry name" value="Methyltransf_2"/>
    <property type="match status" value="1"/>
</dbReference>
<evidence type="ECO:0000256" key="2">
    <source>
        <dbReference type="ARBA" id="ARBA00022679"/>
    </source>
</evidence>
<dbReference type="Gene3D" id="1.10.10.10">
    <property type="entry name" value="Winged helix-like DNA-binding domain superfamily/Winged helix DNA-binding domain"/>
    <property type="match status" value="1"/>
</dbReference>
<dbReference type="GO" id="GO:0032259">
    <property type="term" value="P:methylation"/>
    <property type="evidence" value="ECO:0007669"/>
    <property type="project" value="UniProtKB-KW"/>
</dbReference>
<feature type="domain" description="O-methyltransferase dimerisation" evidence="6">
    <location>
        <begin position="27"/>
        <end position="95"/>
    </location>
</feature>
<evidence type="ECO:0000259" key="6">
    <source>
        <dbReference type="Pfam" id="PF08100"/>
    </source>
</evidence>
<dbReference type="AlphaFoldDB" id="A0A7C0VBM9"/>
<evidence type="ECO:0000256" key="4">
    <source>
        <dbReference type="PIRSR" id="PIRSR005739-1"/>
    </source>
</evidence>
<comment type="caution">
    <text evidence="7">The sequence shown here is derived from an EMBL/GenBank/DDBJ whole genome shotgun (WGS) entry which is preliminary data.</text>
</comment>
<evidence type="ECO:0000256" key="3">
    <source>
        <dbReference type="ARBA" id="ARBA00022691"/>
    </source>
</evidence>
<protein>
    <submittedName>
        <fullName evidence="7">Methyltransferase domain-containing protein</fullName>
    </submittedName>
</protein>
<dbReference type="GO" id="GO:0008171">
    <property type="term" value="F:O-methyltransferase activity"/>
    <property type="evidence" value="ECO:0007669"/>
    <property type="project" value="InterPro"/>
</dbReference>
<feature type="active site" description="Proton acceptor" evidence="4">
    <location>
        <position position="248"/>
    </location>
</feature>
<evidence type="ECO:0000313" key="7">
    <source>
        <dbReference type="EMBL" id="HDI82428.1"/>
    </source>
</evidence>
<dbReference type="PROSITE" id="PS51683">
    <property type="entry name" value="SAM_OMT_II"/>
    <property type="match status" value="1"/>
</dbReference>
<proteinExistence type="predicted"/>
<accession>A0A7C0VBM9</accession>
<dbReference type="CDD" id="cd02440">
    <property type="entry name" value="AdoMet_MTases"/>
    <property type="match status" value="1"/>
</dbReference>
<dbReference type="Pfam" id="PF08100">
    <property type="entry name" value="Dimerisation"/>
    <property type="match status" value="1"/>
</dbReference>
<dbReference type="PANTHER" id="PTHR43712">
    <property type="entry name" value="PUTATIVE (AFU_ORTHOLOGUE AFUA_4G14580)-RELATED"/>
    <property type="match status" value="1"/>
</dbReference>
<organism evidence="7">
    <name type="scientific">candidate division WOR-3 bacterium</name>
    <dbReference type="NCBI Taxonomy" id="2052148"/>
    <lineage>
        <taxon>Bacteria</taxon>
        <taxon>Bacteria division WOR-3</taxon>
    </lineage>
</organism>
<dbReference type="InterPro" id="IPR001077">
    <property type="entry name" value="COMT_C"/>
</dbReference>
<dbReference type="Proteomes" id="UP000885847">
    <property type="component" value="Unassembled WGS sequence"/>
</dbReference>
<keyword evidence="2" id="KW-0808">Transferase</keyword>
<reference evidence="7" key="1">
    <citation type="journal article" date="2020" name="mSystems">
        <title>Genome- and Community-Level Interaction Insights into Carbon Utilization and Element Cycling Functions of Hydrothermarchaeota in Hydrothermal Sediment.</title>
        <authorList>
            <person name="Zhou Z."/>
            <person name="Liu Y."/>
            <person name="Xu W."/>
            <person name="Pan J."/>
            <person name="Luo Z.H."/>
            <person name="Li M."/>
        </authorList>
    </citation>
    <scope>NUCLEOTIDE SEQUENCE [LARGE SCALE GENOMIC DNA]</scope>
    <source>
        <strain evidence="7">HyVt-102</strain>
    </source>
</reference>
<evidence type="ECO:0000259" key="5">
    <source>
        <dbReference type="Pfam" id="PF00891"/>
    </source>
</evidence>
<dbReference type="PANTHER" id="PTHR43712:SF2">
    <property type="entry name" value="O-METHYLTRANSFERASE CICE"/>
    <property type="match status" value="1"/>
</dbReference>
<dbReference type="InterPro" id="IPR036388">
    <property type="entry name" value="WH-like_DNA-bd_sf"/>
</dbReference>
<feature type="domain" description="O-methyltransferase C-terminal" evidence="5">
    <location>
        <begin position="137"/>
        <end position="320"/>
    </location>
</feature>
<dbReference type="SUPFAM" id="SSF53335">
    <property type="entry name" value="S-adenosyl-L-methionine-dependent methyltransferases"/>
    <property type="match status" value="1"/>
</dbReference>
<dbReference type="Gene3D" id="3.40.50.150">
    <property type="entry name" value="Vaccinia Virus protein VP39"/>
    <property type="match status" value="1"/>
</dbReference>
<dbReference type="GO" id="GO:0046983">
    <property type="term" value="F:protein dimerization activity"/>
    <property type="evidence" value="ECO:0007669"/>
    <property type="project" value="InterPro"/>
</dbReference>
<dbReference type="InterPro" id="IPR016461">
    <property type="entry name" value="COMT-like"/>
</dbReference>
<sequence length="340" mass="39206">MRLKLFPENILERLALLSGRLPEPLLELYFSMGISSTLIAGLRLNIFELVKSGKNTWEEIVRETGSNPEGIRTLLDALNGFGYLKKKGDRYLLTRKTEKWILGDFIESYLLMADIKDRFANLEEVIKRGGKSDFHDNKNPEFWEHYLIGIYKFSKIASKEVAFRLRMKRGGGRVLDLGGGHGLYTATLLKMNRRLQGVILDLPEACKIGKRIVKIEGVENRVRFLEGDMREIEWGGGYDLVLFFNIIHIFTEEENIILLKRAREVLNEGGRIAILDSEFPDKEDLSAVAGFNQLLFYLINNSRVFNESRIKKWVEVAGYRRIRRSRLLTVPMTLFLTAQK</sequence>
<dbReference type="InterPro" id="IPR012967">
    <property type="entry name" value="COMT_dimerisation"/>
</dbReference>
<evidence type="ECO:0000256" key="1">
    <source>
        <dbReference type="ARBA" id="ARBA00022603"/>
    </source>
</evidence>
<gene>
    <name evidence="7" type="ORF">ENF18_01380</name>
</gene>
<dbReference type="SUPFAM" id="SSF46785">
    <property type="entry name" value="Winged helix' DNA-binding domain"/>
    <property type="match status" value="1"/>
</dbReference>
<keyword evidence="1 7" id="KW-0489">Methyltransferase</keyword>
<dbReference type="InterPro" id="IPR029063">
    <property type="entry name" value="SAM-dependent_MTases_sf"/>
</dbReference>
<name>A0A7C0VBM9_UNCW3</name>